<dbReference type="PANTHER" id="PTHR45823">
    <property type="entry name" value="T-SNARE COILED-COIL HOMOLOGY DOMAIN-CONTAINING PROTEIN"/>
    <property type="match status" value="1"/>
</dbReference>
<feature type="domain" description="Paraneoplastic antigen Ma-like C-terminal" evidence="1">
    <location>
        <begin position="75"/>
        <end position="158"/>
    </location>
</feature>
<evidence type="ECO:0000313" key="3">
    <source>
        <dbReference type="Proteomes" id="UP000828390"/>
    </source>
</evidence>
<reference evidence="2" key="2">
    <citation type="submission" date="2020-11" db="EMBL/GenBank/DDBJ databases">
        <authorList>
            <person name="McCartney M.A."/>
            <person name="Auch B."/>
            <person name="Kono T."/>
            <person name="Mallez S."/>
            <person name="Becker A."/>
            <person name="Gohl D.M."/>
            <person name="Silverstein K.A.T."/>
            <person name="Koren S."/>
            <person name="Bechman K.B."/>
            <person name="Herman A."/>
            <person name="Abrahante J.E."/>
            <person name="Garbe J."/>
        </authorList>
    </citation>
    <scope>NUCLEOTIDE SEQUENCE</scope>
    <source>
        <strain evidence="2">Duluth1</strain>
        <tissue evidence="2">Whole animal</tissue>
    </source>
</reference>
<dbReference type="PANTHER" id="PTHR45823:SF1">
    <property type="entry name" value="T-SNARE COILED-COIL HOMOLOGY DOMAIN-CONTAINING PROTEIN"/>
    <property type="match status" value="1"/>
</dbReference>
<dbReference type="AlphaFoldDB" id="A0A9D3YKB2"/>
<dbReference type="Proteomes" id="UP000828390">
    <property type="component" value="Unassembled WGS sequence"/>
</dbReference>
<dbReference type="InterPro" id="IPR048270">
    <property type="entry name" value="PNMA_C"/>
</dbReference>
<dbReference type="Pfam" id="PF14893">
    <property type="entry name" value="PNMA"/>
    <property type="match status" value="1"/>
</dbReference>
<name>A0A9D3YKB2_DREPO</name>
<evidence type="ECO:0000313" key="2">
    <source>
        <dbReference type="EMBL" id="KAH3699733.1"/>
    </source>
</evidence>
<comment type="caution">
    <text evidence="2">The sequence shown here is derived from an EMBL/GenBank/DDBJ whole genome shotgun (WGS) entry which is preliminary data.</text>
</comment>
<organism evidence="2 3">
    <name type="scientific">Dreissena polymorpha</name>
    <name type="common">Zebra mussel</name>
    <name type="synonym">Mytilus polymorpha</name>
    <dbReference type="NCBI Taxonomy" id="45954"/>
    <lineage>
        <taxon>Eukaryota</taxon>
        <taxon>Metazoa</taxon>
        <taxon>Spiralia</taxon>
        <taxon>Lophotrochozoa</taxon>
        <taxon>Mollusca</taxon>
        <taxon>Bivalvia</taxon>
        <taxon>Autobranchia</taxon>
        <taxon>Heteroconchia</taxon>
        <taxon>Euheterodonta</taxon>
        <taxon>Imparidentia</taxon>
        <taxon>Neoheterodontei</taxon>
        <taxon>Myida</taxon>
        <taxon>Dreissenoidea</taxon>
        <taxon>Dreissenidae</taxon>
        <taxon>Dreissena</taxon>
    </lineage>
</organism>
<sequence length="203" mass="22273">MTITSNPPAPNIPTVPAVIPVTNNAPISVPLPPTTPNLFTPLKRDVLTKLPKALQFDGRSNWPVFRGKFEGYAKLNKWSDEESAECLAWCLIGKASDFYAVLTEGNAKVQHADLMQRLKERFGAKELPATAQGRFQVAHQAFGESLEDWSDRVLTLATKSFRDLPSKYATEQAVANFCQGLSDKEAGKHVSLQVPTSMGDAMN</sequence>
<reference evidence="2" key="1">
    <citation type="journal article" date="2019" name="bioRxiv">
        <title>The Genome of the Zebra Mussel, Dreissena polymorpha: A Resource for Invasive Species Research.</title>
        <authorList>
            <person name="McCartney M.A."/>
            <person name="Auch B."/>
            <person name="Kono T."/>
            <person name="Mallez S."/>
            <person name="Zhang Y."/>
            <person name="Obille A."/>
            <person name="Becker A."/>
            <person name="Abrahante J.E."/>
            <person name="Garbe J."/>
            <person name="Badalamenti J.P."/>
            <person name="Herman A."/>
            <person name="Mangelson H."/>
            <person name="Liachko I."/>
            <person name="Sullivan S."/>
            <person name="Sone E.D."/>
            <person name="Koren S."/>
            <person name="Silverstein K.A.T."/>
            <person name="Beckman K.B."/>
            <person name="Gohl D.M."/>
        </authorList>
    </citation>
    <scope>NUCLEOTIDE SEQUENCE</scope>
    <source>
        <strain evidence="2">Duluth1</strain>
        <tissue evidence="2">Whole animal</tissue>
    </source>
</reference>
<protein>
    <recommendedName>
        <fullName evidence="1">Paraneoplastic antigen Ma-like C-terminal domain-containing protein</fullName>
    </recommendedName>
</protein>
<dbReference type="EMBL" id="JAIWYP010000015">
    <property type="protein sequence ID" value="KAH3699733.1"/>
    <property type="molecule type" value="Genomic_DNA"/>
</dbReference>
<evidence type="ECO:0000259" key="1">
    <source>
        <dbReference type="Pfam" id="PF14893"/>
    </source>
</evidence>
<keyword evidence="3" id="KW-1185">Reference proteome</keyword>
<accession>A0A9D3YKB2</accession>
<proteinExistence type="predicted"/>
<gene>
    <name evidence="2" type="ORF">DPMN_074694</name>
</gene>